<dbReference type="Proteomes" id="UP000801492">
    <property type="component" value="Unassembled WGS sequence"/>
</dbReference>
<dbReference type="InterPro" id="IPR023247">
    <property type="entry name" value="IC97/Dnai7-like"/>
</dbReference>
<feature type="domain" description="CASC1 C-terminal" evidence="3">
    <location>
        <begin position="596"/>
        <end position="793"/>
    </location>
</feature>
<accession>A0A8K0CGW0</accession>
<evidence type="ECO:0008006" key="7">
    <source>
        <dbReference type="Google" id="ProtNLM"/>
    </source>
</evidence>
<feature type="domain" description="IC97/Casc1 N-terminal" evidence="4">
    <location>
        <begin position="142"/>
        <end position="337"/>
    </location>
</feature>
<dbReference type="PRINTS" id="PR02043">
    <property type="entry name" value="CANCERSCCP1"/>
</dbReference>
<dbReference type="OrthoDB" id="297923at2759"/>
<sequence>MGKKGGKGKKLEEVDDEATATDDADKEVSNKKKGKKGARSAKDVTNENESEAAGKKGKNKKSSTDIAGSQIGFGKKGKGKRSIEVWIDEASVAQSKKSKKSEAASAVAPQDVGGKKLSKKEKARLAAEMAEKARIQAELDAKQAEEEERMRLILEKKVGIEKEKREAAEQQLRTEQLGNSLNQINLIKKRHLKKALKDRDQLEWEQYLKCDGLPDPYVCGQLNTYLHLWEKVIESTTIDEAATRTPEALGLLEILTNLIDDPVGVETLLIENWKWVHRLFREYQQKSLDVASYRLLRDIQNNLYRLKLSTADFQRKEEHFALYLYVLVRLPTCMPNPRTPPPPRIQLDISDIQMYVLFPESIDGQLQAIRVMYVKYDHLSDLCATYHKPSIPEQYNLDLYQATLEEWYSKLYYKYENRIKPGKQQDGGKAKVEEQIVDRAAGIIPIVPFQKLEPSASTYVIYVEDQMYMETRVSLQATVEENVINLRKYIILGGTFYLNMFYQPPQPQGIVSYDMRIARLEVPKSIKRVPIYIDYELPSLLPMESKTKQQESEAEIEARRKEMALNKLILISVVLPDHVLWLHMPMVCQWDEENYQWTTGDIYDLKYNEEENCLTFRTGRFGCFALATYKYSNMPYQAWEIKPDADDTILFQITAAILLIEFKIKGDLICISQLQNLPNENLQSITGVYYKLPKLIRTLQESGIDIFPSADAFCYVEGTCEKHWPLEKHTYFNMAQLSICYNFAWSRWNKDVGRRSIVLQMREYKHGRAKQFPYKMLLVTPLKAAFIECNESSETYSEEIEEGMHFYSDLYNLSKGTSGMATKTKVQNASFDQLGAVAELLKATRVLSFC</sequence>
<reference evidence="5" key="1">
    <citation type="submission" date="2019-08" db="EMBL/GenBank/DDBJ databases">
        <title>The genome of the North American firefly Photinus pyralis.</title>
        <authorList>
            <consortium name="Photinus pyralis genome working group"/>
            <person name="Fallon T.R."/>
            <person name="Sander Lower S.E."/>
            <person name="Weng J.-K."/>
        </authorList>
    </citation>
    <scope>NUCLEOTIDE SEQUENCE</scope>
    <source>
        <strain evidence="5">TRF0915ILg1</strain>
        <tissue evidence="5">Whole body</tissue>
    </source>
</reference>
<dbReference type="GO" id="GO:0008017">
    <property type="term" value="F:microtubule binding"/>
    <property type="evidence" value="ECO:0007669"/>
    <property type="project" value="TreeGrafter"/>
</dbReference>
<dbReference type="InterPro" id="IPR022110">
    <property type="entry name" value="CASC1_C"/>
</dbReference>
<proteinExistence type="inferred from homology"/>
<evidence type="ECO:0000256" key="1">
    <source>
        <dbReference type="ARBA" id="ARBA00024332"/>
    </source>
</evidence>
<dbReference type="AlphaFoldDB" id="A0A8K0CGW0"/>
<dbReference type="Pfam" id="PF15927">
    <property type="entry name" value="Casc1_N"/>
    <property type="match status" value="1"/>
</dbReference>
<dbReference type="EMBL" id="VTPC01089954">
    <property type="protein sequence ID" value="KAF2885426.1"/>
    <property type="molecule type" value="Genomic_DNA"/>
</dbReference>
<feature type="region of interest" description="Disordered" evidence="2">
    <location>
        <begin position="1"/>
        <end position="119"/>
    </location>
</feature>
<organism evidence="5 6">
    <name type="scientific">Ignelater luminosus</name>
    <name type="common">Cucubano</name>
    <name type="synonym">Pyrophorus luminosus</name>
    <dbReference type="NCBI Taxonomy" id="2038154"/>
    <lineage>
        <taxon>Eukaryota</taxon>
        <taxon>Metazoa</taxon>
        <taxon>Ecdysozoa</taxon>
        <taxon>Arthropoda</taxon>
        <taxon>Hexapoda</taxon>
        <taxon>Insecta</taxon>
        <taxon>Pterygota</taxon>
        <taxon>Neoptera</taxon>
        <taxon>Endopterygota</taxon>
        <taxon>Coleoptera</taxon>
        <taxon>Polyphaga</taxon>
        <taxon>Elateriformia</taxon>
        <taxon>Elateroidea</taxon>
        <taxon>Elateridae</taxon>
        <taxon>Agrypninae</taxon>
        <taxon>Pyrophorini</taxon>
        <taxon>Ignelater</taxon>
    </lineage>
</organism>
<comment type="caution">
    <text evidence="5">The sequence shown here is derived from an EMBL/GenBank/DDBJ whole genome shotgun (WGS) entry which is preliminary data.</text>
</comment>
<evidence type="ECO:0000256" key="2">
    <source>
        <dbReference type="SAM" id="MobiDB-lite"/>
    </source>
</evidence>
<evidence type="ECO:0000313" key="5">
    <source>
        <dbReference type="EMBL" id="KAF2885426.1"/>
    </source>
</evidence>
<comment type="similarity">
    <text evidence="1">Belongs to the DNAI7 family.</text>
</comment>
<gene>
    <name evidence="5" type="ORF">ILUMI_20706</name>
</gene>
<evidence type="ECO:0000259" key="3">
    <source>
        <dbReference type="Pfam" id="PF12366"/>
    </source>
</evidence>
<feature type="compositionally biased region" description="Acidic residues" evidence="2">
    <location>
        <begin position="13"/>
        <end position="25"/>
    </location>
</feature>
<dbReference type="GO" id="GO:0048487">
    <property type="term" value="F:beta-tubulin binding"/>
    <property type="evidence" value="ECO:0007669"/>
    <property type="project" value="TreeGrafter"/>
</dbReference>
<protein>
    <recommendedName>
        <fullName evidence="7">Axonemal 84 kDa protein</fullName>
    </recommendedName>
</protein>
<evidence type="ECO:0000259" key="4">
    <source>
        <dbReference type="Pfam" id="PF15927"/>
    </source>
</evidence>
<name>A0A8K0CGW0_IGNLU</name>
<evidence type="ECO:0000313" key="6">
    <source>
        <dbReference type="Proteomes" id="UP000801492"/>
    </source>
</evidence>
<keyword evidence="6" id="KW-1185">Reference proteome</keyword>
<dbReference type="PANTHER" id="PTHR20929">
    <property type="entry name" value="LUNG ADENOMA SUSCEPTIBILITY 1-RELATED"/>
    <property type="match status" value="1"/>
</dbReference>
<dbReference type="GO" id="GO:0005930">
    <property type="term" value="C:axoneme"/>
    <property type="evidence" value="ECO:0007669"/>
    <property type="project" value="TreeGrafter"/>
</dbReference>
<dbReference type="InterPro" id="IPR031826">
    <property type="entry name" value="IC97/Casc1_N"/>
</dbReference>
<dbReference type="Pfam" id="PF12366">
    <property type="entry name" value="Casc1_C"/>
    <property type="match status" value="1"/>
</dbReference>
<dbReference type="PANTHER" id="PTHR20929:SF11">
    <property type="entry name" value="DYNEIN AXONEMAL INTERMEDIATE CHAIN 7"/>
    <property type="match status" value="1"/>
</dbReference>